<dbReference type="EC" id="2.4.1.25" evidence="5"/>
<dbReference type="InterPro" id="IPR032792">
    <property type="entry name" value="AGL_glucanoTrfase"/>
</dbReference>
<dbReference type="NCBIfam" id="TIGR01531">
    <property type="entry name" value="glyc_debranch"/>
    <property type="match status" value="1"/>
</dbReference>
<dbReference type="GO" id="GO:0005980">
    <property type="term" value="P:glycogen catabolic process"/>
    <property type="evidence" value="ECO:0007669"/>
    <property type="project" value="EnsemblFungi"/>
</dbReference>
<feature type="domain" description="Glycogen debranching enzyme C-terminal" evidence="17">
    <location>
        <begin position="1056"/>
        <end position="1515"/>
    </location>
</feature>
<keyword evidence="12" id="KW-0320">Glycogen biosynthesis</keyword>
<dbReference type="InterPro" id="IPR012341">
    <property type="entry name" value="6hp_glycosidase-like_sf"/>
</dbReference>
<evidence type="ECO:0000256" key="6">
    <source>
        <dbReference type="ARBA" id="ARBA00012778"/>
    </source>
</evidence>
<dbReference type="Pfam" id="PF14701">
    <property type="entry name" value="hDGE_amylase"/>
    <property type="match status" value="1"/>
</dbReference>
<dbReference type="CDD" id="cd11327">
    <property type="entry name" value="AmyAc_Glg_debranch_2"/>
    <property type="match status" value="1"/>
</dbReference>
<evidence type="ECO:0000256" key="15">
    <source>
        <dbReference type="ARBA" id="ARBA00025780"/>
    </source>
</evidence>
<dbReference type="Pfam" id="PF14702">
    <property type="entry name" value="hGDE_central"/>
    <property type="match status" value="1"/>
</dbReference>
<dbReference type="OrthoDB" id="10248904at2759"/>
<dbReference type="GO" id="GO:0004135">
    <property type="term" value="F:amylo-alpha-1,6-glucosidase activity"/>
    <property type="evidence" value="ECO:0007669"/>
    <property type="project" value="UniProtKB-EC"/>
</dbReference>
<keyword evidence="8" id="KW-0963">Cytoplasm</keyword>
<evidence type="ECO:0000259" key="17">
    <source>
        <dbReference type="Pfam" id="PF06202"/>
    </source>
</evidence>
<accession>W6MVH6</accession>
<dbReference type="FunFam" id="3.20.20.80:FF:000242">
    <property type="entry name" value="Glycogen debranching enzyme Gdb1, putative"/>
    <property type="match status" value="1"/>
</dbReference>
<evidence type="ECO:0000256" key="10">
    <source>
        <dbReference type="ARBA" id="ARBA00022679"/>
    </source>
</evidence>
<dbReference type="InterPro" id="IPR010401">
    <property type="entry name" value="AGL/Gdb1"/>
</dbReference>
<dbReference type="GeneID" id="34519684"/>
<evidence type="ECO:0000256" key="7">
    <source>
        <dbReference type="ARBA" id="ARBA00020723"/>
    </source>
</evidence>
<evidence type="ECO:0000256" key="16">
    <source>
        <dbReference type="ARBA" id="ARBA00031477"/>
    </source>
</evidence>
<dbReference type="InterPro" id="IPR006421">
    <property type="entry name" value="Glycogen_debranch_met"/>
</dbReference>
<evidence type="ECO:0000259" key="18">
    <source>
        <dbReference type="Pfam" id="PF14699"/>
    </source>
</evidence>
<evidence type="ECO:0000256" key="2">
    <source>
        <dbReference type="ARBA" id="ARBA00000927"/>
    </source>
</evidence>
<keyword evidence="10" id="KW-0808">Transferase</keyword>
<sequence length="1528" mass="172338">MSKIVLLRLSDNGEPLVNNSNGVLGLPASPPPKDWKKGDPIFTLRLFIAAGSKITNKGHIWTDMPPDSTSGFSRSKFYSHSIDCSAHKDSTIDLPIYTAGSYCYYVAYHSIENEEESQKLTTTRKTHFVVPPSLSINGEFLPLNAITLQSVVSKWVGKDLEKDWEPLFAHVKSKGYNMIHFTPLQVRGESNSPYSIYDQLSFDADVFKGGVDEVRAMTQKLQKEHGILSMTDMVWNHTANNSDWLRENPEAGYNQETAPHLEAAIVLDKSLLHFSKYMKWHGYPTDIRSTSDLLKIMDGIKIHVLGDLKLWQYYVLNVQQHLEELEKAWSNLAITPTKIPEDVKNNLKSLSKFVVQLARPQGFELSSRNANKLDIYKFASVLRTLAGEDADFSEAKSHAHKILDEINLPLYKAYDEDNSEILEQVYNRIKYLRLEDNGPKLGPVTEYSPLTEPYFTRFEDASGKEWALANNGWIWGGNPLVDFASSQSKAYLRREVIIWGDCVKLRYGKSPEDSPALWERMTKYTQLSASIFDGFRIDNCHSTPLHVGEALLDIARKTNPNLYVVAELFTGDENIDVLFMERLGISSIIREAMQAYSVGELSRLVHMHGGKPIGSLQWLPLDELAITADRSEFSKRSEENINNVSELPVPEMMVSQPPHALFMDCTHDNEMPNDKRTVEDTLPNAALVALCSCATGTVFGYDECYPHLLDVVHEKRLYNYEDDMGISSAKKILNGIRTELAEQTKNDVDQSEVHIHHEGQYIILHRLNSKTGKGYFLVARTKFVADGNQVLAPIYLSGIKATPAFSYTLSRTGDAPSGSSADERILPVPVELTAIQNPEAEFDEEKNETVIRISEYFPQGSIAILNTEIAGCDDELDKFVRSGAIAAAEKLSLIDLNAILYKCESEERDASAGTDGVYNVPNYGHLVYAGLQGWISASKDAIKGNDLAHPLVEHLRSGSWACDYVVNRLDKYSGSEGVKMFQDWLRSRLQRIKQVPFFLLPRYFLLVIGIAYEALRFTALSLMTQKLQESTAFVQSLAMCSVQMVGSMRTASLNTFEIVPSLAAGLPHFSYDFMRCWGRDVFLALRGLLIATGRFDEAKSHILNFAMTLKHGLIPNLLGSGKDPRYNARDAAWFFLQSIQEYANFAPDGDSILNETVKRRFLPFDDTYFPQNDPRAFSQESTLEEIIYEILARHAKGISYREANAGPNLDSQMRDEGFNVNVHVDWTTGLVHGGNQFNCGTWMDKMGESTKAGNKGIPGTPRDGAAIEINGLLKSALRFVNALQDEKKFKYTDVEKQDGTKISLKDWEALLQENFERCYYIPEDPGEDQDYDVNPDIVNRRGIYKDLYKSGKPYEDYQLRGNFPIAMVVAPELFDPEKAFKSIQKADTIMRGPIGLKTLDPSDLNYRPFYNNSEDSEDFATSKGRNYHQGPEWCWILGFYLRAFKIFYYAQHPECSTPNGKAADYLHQLLSKRMIAHRDMIQSTVWAGLTELTNENGAYCADSSPTQAWSASCLLDLFCDQWEDEGFK</sequence>
<evidence type="ECO:0000256" key="1">
    <source>
        <dbReference type="ARBA" id="ARBA00000439"/>
    </source>
</evidence>
<evidence type="ECO:0000313" key="21">
    <source>
        <dbReference type="EMBL" id="CDK26290.1"/>
    </source>
</evidence>
<dbReference type="SUPFAM" id="SSF48208">
    <property type="entry name" value="Six-hairpin glycosidases"/>
    <property type="match status" value="1"/>
</dbReference>
<dbReference type="GO" id="GO:0005978">
    <property type="term" value="P:glycogen biosynthetic process"/>
    <property type="evidence" value="ECO:0007669"/>
    <property type="project" value="UniProtKB-KW"/>
</dbReference>
<dbReference type="STRING" id="1382522.W6MVH6"/>
<dbReference type="PANTHER" id="PTHR10569">
    <property type="entry name" value="GLYCOGEN DEBRANCHING ENZYME"/>
    <property type="match status" value="1"/>
</dbReference>
<evidence type="ECO:0000259" key="20">
    <source>
        <dbReference type="Pfam" id="PF14702"/>
    </source>
</evidence>
<evidence type="ECO:0000256" key="11">
    <source>
        <dbReference type="ARBA" id="ARBA00022801"/>
    </source>
</evidence>
<dbReference type="HOGENOM" id="CLU_001517_2_0_1"/>
<evidence type="ECO:0000256" key="8">
    <source>
        <dbReference type="ARBA" id="ARBA00022490"/>
    </source>
</evidence>
<evidence type="ECO:0000256" key="4">
    <source>
        <dbReference type="ARBA" id="ARBA00004496"/>
    </source>
</evidence>
<keyword evidence="11" id="KW-0378">Hydrolase</keyword>
<dbReference type="InterPro" id="IPR032788">
    <property type="entry name" value="AGL_central"/>
</dbReference>
<evidence type="ECO:0000256" key="9">
    <source>
        <dbReference type="ARBA" id="ARBA00022676"/>
    </source>
</evidence>
<evidence type="ECO:0000256" key="12">
    <source>
        <dbReference type="ARBA" id="ARBA00023056"/>
    </source>
</evidence>
<dbReference type="Pfam" id="PF06202">
    <property type="entry name" value="GDE_C"/>
    <property type="match status" value="1"/>
</dbReference>
<feature type="domain" description="Glycogen debranching enzyme glucanotransferase" evidence="19">
    <location>
        <begin position="140"/>
        <end position="563"/>
    </location>
</feature>
<dbReference type="InterPro" id="IPR008928">
    <property type="entry name" value="6-hairpin_glycosidase_sf"/>
</dbReference>
<dbReference type="EMBL" id="HG793127">
    <property type="protein sequence ID" value="CDK26290.1"/>
    <property type="molecule type" value="Genomic_DNA"/>
</dbReference>
<reference evidence="21" key="1">
    <citation type="submission" date="2013-12" db="EMBL/GenBank/DDBJ databases">
        <authorList>
            <person name="Genoscope - CEA"/>
        </authorList>
    </citation>
    <scope>NUCLEOTIDE SEQUENCE</scope>
    <source>
        <strain evidence="21">CBS 1993</strain>
    </source>
</reference>
<dbReference type="GO" id="GO:0004134">
    <property type="term" value="F:4-alpha-glucanotransferase activity"/>
    <property type="evidence" value="ECO:0007669"/>
    <property type="project" value="UniProtKB-EC"/>
</dbReference>
<dbReference type="Pfam" id="PF14699">
    <property type="entry name" value="hGDE_N"/>
    <property type="match status" value="1"/>
</dbReference>
<dbReference type="FunFam" id="3.20.20.80:FF:000070">
    <property type="entry name" value="GDB1p Glycogen debranching enzyme"/>
    <property type="match status" value="1"/>
</dbReference>
<dbReference type="Gene3D" id="1.50.10.10">
    <property type="match status" value="1"/>
</dbReference>
<evidence type="ECO:0000256" key="5">
    <source>
        <dbReference type="ARBA" id="ARBA00012560"/>
    </source>
</evidence>
<reference evidence="21" key="2">
    <citation type="submission" date="2014-02" db="EMBL/GenBank/DDBJ databases">
        <title>Complete DNA sequence of /Kuraishia capsulata/ illustrates novel genomic features among budding yeasts (/Saccharomycotina/).</title>
        <authorList>
            <person name="Morales L."/>
            <person name="Noel B."/>
            <person name="Porcel B."/>
            <person name="Marcet-Houben M."/>
            <person name="Hullo M-F."/>
            <person name="Sacerdot C."/>
            <person name="Tekaia F."/>
            <person name="Leh-Louis V."/>
            <person name="Despons L."/>
            <person name="Khanna V."/>
            <person name="Aury J-M."/>
            <person name="Barbe V."/>
            <person name="Couloux A."/>
            <person name="Labadie K."/>
            <person name="Pelletier E."/>
            <person name="Souciet J-L."/>
            <person name="Boekhout T."/>
            <person name="Gabaldon T."/>
            <person name="Wincker P."/>
            <person name="Dujon B."/>
        </authorList>
    </citation>
    <scope>NUCLEOTIDE SEQUENCE</scope>
    <source>
        <strain evidence="21">CBS 1993</strain>
    </source>
</reference>
<comment type="function">
    <text evidence="3">Multifunctional enzyme acting as 1,4-alpha-D-glucan:1,4-alpha-D-glucan 4-alpha-D-glycosyltransferase and amylo-1,6-glucosidase in glycogen degradation.</text>
</comment>
<comment type="catalytic activity">
    <reaction evidence="2">
        <text>Hydrolysis of (1-&gt;6)-alpha-D-glucosidic branch linkages in glycogen phosphorylase limit dextrin.</text>
        <dbReference type="EC" id="3.2.1.33"/>
    </reaction>
</comment>
<dbReference type="Gene3D" id="3.20.20.80">
    <property type="entry name" value="Glycosidases"/>
    <property type="match status" value="2"/>
</dbReference>
<dbReference type="InterPro" id="IPR017853">
    <property type="entry name" value="GH"/>
</dbReference>
<evidence type="ECO:0000256" key="13">
    <source>
        <dbReference type="ARBA" id="ARBA00023268"/>
    </source>
</evidence>
<keyword evidence="22" id="KW-1185">Reference proteome</keyword>
<gene>
    <name evidence="21" type="ORF">KUCA_T00002261001</name>
</gene>
<dbReference type="RefSeq" id="XP_022458296.1">
    <property type="nucleotide sequence ID" value="XM_022602497.1"/>
</dbReference>
<comment type="catalytic activity">
    <reaction evidence="1">
        <text>Transfers a segment of a (1-&gt;4)-alpha-D-glucan to a new position in an acceptor, which may be glucose or a (1-&gt;4)-alpha-D-glucan.</text>
        <dbReference type="EC" id="2.4.1.25"/>
    </reaction>
</comment>
<dbReference type="GO" id="GO:0005737">
    <property type="term" value="C:cytoplasm"/>
    <property type="evidence" value="ECO:0007669"/>
    <property type="project" value="UniProtKB-SubCell"/>
</dbReference>
<evidence type="ECO:0000256" key="3">
    <source>
        <dbReference type="ARBA" id="ARBA00003530"/>
    </source>
</evidence>
<proteinExistence type="inferred from homology"/>
<protein>
    <recommendedName>
        <fullName evidence="7">Glycogen debranching enzyme</fullName>
        <ecNumber evidence="5">2.4.1.25</ecNumber>
        <ecNumber evidence="6">3.2.1.33</ecNumber>
    </recommendedName>
    <alternativeName>
        <fullName evidence="16">Glycogen debrancher</fullName>
    </alternativeName>
</protein>
<comment type="subcellular location">
    <subcellularLocation>
        <location evidence="4">Cytoplasm</location>
    </subcellularLocation>
</comment>
<comment type="similarity">
    <text evidence="15">Belongs to the glycogen debranching enzyme family.</text>
</comment>
<evidence type="ECO:0000256" key="14">
    <source>
        <dbReference type="ARBA" id="ARBA00023295"/>
    </source>
</evidence>
<evidence type="ECO:0000259" key="19">
    <source>
        <dbReference type="Pfam" id="PF14701"/>
    </source>
</evidence>
<name>W6MVH6_9ASCO</name>
<keyword evidence="14" id="KW-0326">Glycosidase</keyword>
<dbReference type="PANTHER" id="PTHR10569:SF2">
    <property type="entry name" value="GLYCOGEN DEBRANCHING ENZYME"/>
    <property type="match status" value="1"/>
</dbReference>
<evidence type="ECO:0000313" key="22">
    <source>
        <dbReference type="Proteomes" id="UP000019384"/>
    </source>
</evidence>
<keyword evidence="9" id="KW-0328">Glycosyltransferase</keyword>
<dbReference type="InterPro" id="IPR032790">
    <property type="entry name" value="GDE_C"/>
</dbReference>
<feature type="domain" description="Glycogen debranching enzyme central" evidence="20">
    <location>
        <begin position="725"/>
        <end position="969"/>
    </location>
</feature>
<dbReference type="EC" id="3.2.1.33" evidence="6"/>
<dbReference type="Proteomes" id="UP000019384">
    <property type="component" value="Unassembled WGS sequence"/>
</dbReference>
<dbReference type="FunFam" id="1.50.10.10:FF:000039">
    <property type="entry name" value="Glycogen debranching enzyme Gdb1, putative"/>
    <property type="match status" value="1"/>
</dbReference>
<dbReference type="InterPro" id="IPR029436">
    <property type="entry name" value="AGL_euk_N"/>
</dbReference>
<keyword evidence="13" id="KW-0511">Multifunctional enzyme</keyword>
<organism evidence="21 22">
    <name type="scientific">Kuraishia capsulata CBS 1993</name>
    <dbReference type="NCBI Taxonomy" id="1382522"/>
    <lineage>
        <taxon>Eukaryota</taxon>
        <taxon>Fungi</taxon>
        <taxon>Dikarya</taxon>
        <taxon>Ascomycota</taxon>
        <taxon>Saccharomycotina</taxon>
        <taxon>Pichiomycetes</taxon>
        <taxon>Pichiales</taxon>
        <taxon>Pichiaceae</taxon>
        <taxon>Kuraishia</taxon>
    </lineage>
</organism>
<dbReference type="SUPFAM" id="SSF51445">
    <property type="entry name" value="(Trans)glycosidases"/>
    <property type="match status" value="1"/>
</dbReference>
<feature type="domain" description="Eukaryotic glycogen debranching enzyme N-terminal" evidence="18">
    <location>
        <begin position="44"/>
        <end position="137"/>
    </location>
</feature>